<dbReference type="CDD" id="cd06257">
    <property type="entry name" value="DnaJ"/>
    <property type="match status" value="1"/>
</dbReference>
<dbReference type="InterPro" id="IPR036869">
    <property type="entry name" value="J_dom_sf"/>
</dbReference>
<dbReference type="AlphaFoldDB" id="A0A7N0RH19"/>
<dbReference type="PRINTS" id="PR00625">
    <property type="entry name" value="JDOMAIN"/>
</dbReference>
<accession>A0A7N0RH19</accession>
<dbReference type="Gene3D" id="1.10.287.110">
    <property type="entry name" value="DnaJ domain"/>
    <property type="match status" value="1"/>
</dbReference>
<protein>
    <recommendedName>
        <fullName evidence="1">J domain-containing protein</fullName>
    </recommendedName>
</protein>
<evidence type="ECO:0000313" key="3">
    <source>
        <dbReference type="Proteomes" id="UP000594263"/>
    </source>
</evidence>
<dbReference type="PANTHER" id="PTHR44743:SF5">
    <property type="entry name" value="CHAPERONE DNAJ-DOMAIN SUPERFAMILY PROTEIN"/>
    <property type="match status" value="1"/>
</dbReference>
<dbReference type="SUPFAM" id="SSF46565">
    <property type="entry name" value="Chaperone J-domain"/>
    <property type="match status" value="1"/>
</dbReference>
<dbReference type="EnsemblPlants" id="Kaladp0011s0419.1.v1.1">
    <property type="protein sequence ID" value="Kaladp0011s0419.1.v1.1"/>
    <property type="gene ID" value="Kaladp0011s0419.v1.1"/>
</dbReference>
<organism evidence="2 3">
    <name type="scientific">Kalanchoe fedtschenkoi</name>
    <name type="common">Lavender scallops</name>
    <name type="synonym">South American air plant</name>
    <dbReference type="NCBI Taxonomy" id="63787"/>
    <lineage>
        <taxon>Eukaryota</taxon>
        <taxon>Viridiplantae</taxon>
        <taxon>Streptophyta</taxon>
        <taxon>Embryophyta</taxon>
        <taxon>Tracheophyta</taxon>
        <taxon>Spermatophyta</taxon>
        <taxon>Magnoliopsida</taxon>
        <taxon>eudicotyledons</taxon>
        <taxon>Gunneridae</taxon>
        <taxon>Pentapetalae</taxon>
        <taxon>Saxifragales</taxon>
        <taxon>Crassulaceae</taxon>
        <taxon>Kalanchoe</taxon>
    </lineage>
</organism>
<dbReference type="Proteomes" id="UP000594263">
    <property type="component" value="Unplaced"/>
</dbReference>
<dbReference type="PANTHER" id="PTHR44743">
    <property type="entry name" value="PUTATIVE, EXPRESSED-RELATED"/>
    <property type="match status" value="1"/>
</dbReference>
<dbReference type="Pfam" id="PF00226">
    <property type="entry name" value="DnaJ"/>
    <property type="match status" value="1"/>
</dbReference>
<dbReference type="Gramene" id="Kaladp0011s0419.1.v1.1">
    <property type="protein sequence ID" value="Kaladp0011s0419.1.v1.1"/>
    <property type="gene ID" value="Kaladp0011s0419.v1.1"/>
</dbReference>
<keyword evidence="3" id="KW-1185">Reference proteome</keyword>
<evidence type="ECO:0000313" key="2">
    <source>
        <dbReference type="EnsemblPlants" id="Kaladp0011s0419.1.v1.1"/>
    </source>
</evidence>
<dbReference type="InterPro" id="IPR001623">
    <property type="entry name" value="DnaJ_domain"/>
</dbReference>
<dbReference type="PROSITE" id="PS50076">
    <property type="entry name" value="DNAJ_2"/>
    <property type="match status" value="1"/>
</dbReference>
<proteinExistence type="predicted"/>
<name>A0A7N0RH19_KALFE</name>
<dbReference type="SMART" id="SM00271">
    <property type="entry name" value="DnaJ"/>
    <property type="match status" value="1"/>
</dbReference>
<reference evidence="2" key="1">
    <citation type="submission" date="2021-01" db="UniProtKB">
        <authorList>
            <consortium name="EnsemblPlants"/>
        </authorList>
    </citation>
    <scope>IDENTIFICATION</scope>
</reference>
<feature type="domain" description="J" evidence="1">
    <location>
        <begin position="19"/>
        <end position="90"/>
    </location>
</feature>
<sequence length="229" mass="25449">MASWDCGGGGGGGGRKESDFYGVLGVKKECTEAQLRSAYKKLALRWHPDRCSAGSNAKSVEEAKKKFQDIQEAYSVLSDSSKRFLYDLGVYDKEDDDENIEGMSDFLSEMAAMMQQNKPNENGGDSFENLQDLFNEMFQADIAAFSSSTTHNSKQSGSATPTSCSFSFGSYSETSNANNKRSSNDLNFDPSFQNFCFEVSTHLLPLYSFTFSILLDKYVDMVCLWCQTL</sequence>
<evidence type="ECO:0000259" key="1">
    <source>
        <dbReference type="PROSITE" id="PS50076"/>
    </source>
</evidence>